<dbReference type="SUPFAM" id="SSF103473">
    <property type="entry name" value="MFS general substrate transporter"/>
    <property type="match status" value="1"/>
</dbReference>
<reference evidence="8 9" key="1">
    <citation type="submission" date="2016-10" db="EMBL/GenBank/DDBJ databases">
        <authorList>
            <person name="Varghese N."/>
            <person name="Submissions S."/>
        </authorList>
    </citation>
    <scope>NUCLEOTIDE SEQUENCE [LARGE SCALE GENOMIC DNA]</scope>
    <source>
        <strain evidence="9">DSM 19823 / KCTC 23066 / CCTCC M 208030 / D25</strain>
    </source>
</reference>
<feature type="transmembrane region" description="Helical" evidence="6">
    <location>
        <begin position="215"/>
        <end position="240"/>
    </location>
</feature>
<dbReference type="PANTHER" id="PTHR23502:SF132">
    <property type="entry name" value="POLYAMINE TRANSPORTER 2-RELATED"/>
    <property type="match status" value="1"/>
</dbReference>
<dbReference type="PANTHER" id="PTHR23502">
    <property type="entry name" value="MAJOR FACILITATOR SUPERFAMILY"/>
    <property type="match status" value="1"/>
</dbReference>
<keyword evidence="9" id="KW-1185">Reference proteome</keyword>
<dbReference type="GO" id="GO:0005886">
    <property type="term" value="C:plasma membrane"/>
    <property type="evidence" value="ECO:0007669"/>
    <property type="project" value="TreeGrafter"/>
</dbReference>
<keyword evidence="2" id="KW-0813">Transport</keyword>
<evidence type="ECO:0000259" key="7">
    <source>
        <dbReference type="PROSITE" id="PS50850"/>
    </source>
</evidence>
<dbReference type="EMBL" id="FOFY01000004">
    <property type="protein sequence ID" value="SEQ59886.1"/>
    <property type="molecule type" value="Genomic_DNA"/>
</dbReference>
<keyword evidence="5 6" id="KW-0472">Membrane</keyword>
<dbReference type="Gene3D" id="1.20.1720.10">
    <property type="entry name" value="Multidrug resistance protein D"/>
    <property type="match status" value="1"/>
</dbReference>
<feature type="transmembrane region" description="Helical" evidence="6">
    <location>
        <begin position="12"/>
        <end position="31"/>
    </location>
</feature>
<gene>
    <name evidence="8" type="ORF">SAMN04488089_104164</name>
</gene>
<dbReference type="AlphaFoldDB" id="A0AAJ4W369"/>
<feature type="transmembrane region" description="Helical" evidence="6">
    <location>
        <begin position="77"/>
        <end position="94"/>
    </location>
</feature>
<feature type="transmembrane region" description="Helical" evidence="6">
    <location>
        <begin position="308"/>
        <end position="327"/>
    </location>
</feature>
<dbReference type="GO" id="GO:1990961">
    <property type="term" value="P:xenobiotic detoxification by transmembrane export across the plasma membrane"/>
    <property type="evidence" value="ECO:0007669"/>
    <property type="project" value="TreeGrafter"/>
</dbReference>
<feature type="transmembrane region" description="Helical" evidence="6">
    <location>
        <begin position="51"/>
        <end position="70"/>
    </location>
</feature>
<evidence type="ECO:0000256" key="4">
    <source>
        <dbReference type="ARBA" id="ARBA00022989"/>
    </source>
</evidence>
<dbReference type="GO" id="GO:0015385">
    <property type="term" value="F:sodium:proton antiporter activity"/>
    <property type="evidence" value="ECO:0007669"/>
    <property type="project" value="TreeGrafter"/>
</dbReference>
<feature type="domain" description="Major facilitator superfamily (MFS) profile" evidence="7">
    <location>
        <begin position="13"/>
        <end position="398"/>
    </location>
</feature>
<evidence type="ECO:0000256" key="6">
    <source>
        <dbReference type="SAM" id="Phobius"/>
    </source>
</evidence>
<dbReference type="InterPro" id="IPR020846">
    <property type="entry name" value="MFS_dom"/>
</dbReference>
<evidence type="ECO:0000313" key="9">
    <source>
        <dbReference type="Proteomes" id="UP000183496"/>
    </source>
</evidence>
<dbReference type="Proteomes" id="UP000183496">
    <property type="component" value="Unassembled WGS sequence"/>
</dbReference>
<sequence length="401" mass="44638">MLREASEQRKKLATILAFCSIPLSGFVTDIYLPSFPSMAKGLAVSEQDIQLTLTCYLLSYGISQIFVGSLLDNIGRYKPRLVALLILIITNLSITQMDSVFYICIMRIIQGMAISTLVVATRAIFIDIYDETKRQYYLSYFTIVWSCGPILAPFLGGYLEKLFNWHANFYFLAIYSGVLLILDLCISGESIPEKKKFNLSDTLSLYKMMLSEKRFMIGTLILGLSYSIVMIFNIAGPFLIENTFNYGSVVIGYCTLVLGFSWMLGGIIGKKRMHLDLKPKALKPSLVQLSLIAVLLITTIWIENLPLLIGFLFLIHICSGTLFNNFFTTTMLQFPNNAGTAGGLMGGLVYVLTSFVTLIISSTGAITTPTALGIRYLITAVALLLAILYIIKLYNKEKTIN</sequence>
<feature type="transmembrane region" description="Helical" evidence="6">
    <location>
        <begin position="348"/>
        <end position="367"/>
    </location>
</feature>
<comment type="caution">
    <text evidence="8">The sequence shown here is derived from an EMBL/GenBank/DDBJ whole genome shotgun (WGS) entry which is preliminary data.</text>
</comment>
<feature type="transmembrane region" description="Helical" evidence="6">
    <location>
        <begin position="373"/>
        <end position="391"/>
    </location>
</feature>
<dbReference type="InterPro" id="IPR011701">
    <property type="entry name" value="MFS"/>
</dbReference>
<evidence type="ECO:0000256" key="3">
    <source>
        <dbReference type="ARBA" id="ARBA00022692"/>
    </source>
</evidence>
<dbReference type="Pfam" id="PF07690">
    <property type="entry name" value="MFS_1"/>
    <property type="match status" value="1"/>
</dbReference>
<feature type="transmembrane region" description="Helical" evidence="6">
    <location>
        <begin position="137"/>
        <end position="159"/>
    </location>
</feature>
<name>A0AAJ4W369_MYRPR</name>
<dbReference type="RefSeq" id="WP_041894178.1">
    <property type="nucleotide sequence ID" value="NZ_CP010817.1"/>
</dbReference>
<evidence type="ECO:0000256" key="2">
    <source>
        <dbReference type="ARBA" id="ARBA00022448"/>
    </source>
</evidence>
<feature type="transmembrane region" description="Helical" evidence="6">
    <location>
        <begin position="246"/>
        <end position="269"/>
    </location>
</feature>
<feature type="transmembrane region" description="Helical" evidence="6">
    <location>
        <begin position="100"/>
        <end position="125"/>
    </location>
</feature>
<dbReference type="InterPro" id="IPR036259">
    <property type="entry name" value="MFS_trans_sf"/>
</dbReference>
<evidence type="ECO:0000256" key="1">
    <source>
        <dbReference type="ARBA" id="ARBA00004141"/>
    </source>
</evidence>
<protein>
    <submittedName>
        <fullName evidence="8">Drug resistance transporter, Bcr/CflA subfamily</fullName>
    </submittedName>
</protein>
<keyword evidence="3 6" id="KW-0812">Transmembrane</keyword>
<comment type="subcellular location">
    <subcellularLocation>
        <location evidence="1">Membrane</location>
        <topology evidence="1">Multi-pass membrane protein</topology>
    </subcellularLocation>
</comment>
<accession>A0AAJ4W369</accession>
<feature type="transmembrane region" description="Helical" evidence="6">
    <location>
        <begin position="281"/>
        <end position="302"/>
    </location>
</feature>
<proteinExistence type="predicted"/>
<keyword evidence="4 6" id="KW-1133">Transmembrane helix</keyword>
<dbReference type="PROSITE" id="PS50850">
    <property type="entry name" value="MFS"/>
    <property type="match status" value="1"/>
</dbReference>
<feature type="transmembrane region" description="Helical" evidence="6">
    <location>
        <begin position="165"/>
        <end position="186"/>
    </location>
</feature>
<organism evidence="8 9">
    <name type="scientific">Myroides profundi</name>
    <dbReference type="NCBI Taxonomy" id="480520"/>
    <lineage>
        <taxon>Bacteria</taxon>
        <taxon>Pseudomonadati</taxon>
        <taxon>Bacteroidota</taxon>
        <taxon>Flavobacteriia</taxon>
        <taxon>Flavobacteriales</taxon>
        <taxon>Flavobacteriaceae</taxon>
        <taxon>Myroides</taxon>
    </lineage>
</organism>
<dbReference type="KEGG" id="mpw:MPR_3193"/>
<evidence type="ECO:0000313" key="8">
    <source>
        <dbReference type="EMBL" id="SEQ59886.1"/>
    </source>
</evidence>
<evidence type="ECO:0000256" key="5">
    <source>
        <dbReference type="ARBA" id="ARBA00023136"/>
    </source>
</evidence>